<gene>
    <name evidence="5" type="ORF">H1R19_17290</name>
</gene>
<proteinExistence type="inferred from homology"/>
<dbReference type="AlphaFoldDB" id="A0A7D7R1R2"/>
<evidence type="ECO:0000256" key="2">
    <source>
        <dbReference type="ARBA" id="ARBA00006411"/>
    </source>
</evidence>
<dbReference type="Proteomes" id="UP000515663">
    <property type="component" value="Chromosome"/>
</dbReference>
<sequence>MMPTIHEVRLALDAEVLRRLGERFGVQTWPVVLDIADTAQDEAARRAADRESDATIDALGLIEQEEPTPVAATVLRVLARPQREIEIRSYSESGVRRICLARNGYQHVLAVRNDDRVEVEVVEVPDVGALASLVRAQFADVTPCEFTAISKPAEEVVERLGRARTGTETTDALHALGATPADAGTVSSALASCRVRTEIVASSGEDGRFSQSSGAVAIFDTDRGRIVASPSKSPDGRVWTTLSPGSGHRIAQAVSLLIETLPDEKWMP</sequence>
<name>A0A7D7R1R2_9ACTN</name>
<protein>
    <submittedName>
        <fullName evidence="5">ESX secretion-associated protein EspG</fullName>
    </submittedName>
</protein>
<dbReference type="RefSeq" id="WP_188328640.1">
    <property type="nucleotide sequence ID" value="NZ_CP059491.1"/>
</dbReference>
<comment type="subcellular location">
    <subcellularLocation>
        <location evidence="1">Cytoplasm</location>
    </subcellularLocation>
</comment>
<organism evidence="5 6">
    <name type="scientific">Gordonia jinghuaiqii</name>
    <dbReference type="NCBI Taxonomy" id="2758710"/>
    <lineage>
        <taxon>Bacteria</taxon>
        <taxon>Bacillati</taxon>
        <taxon>Actinomycetota</taxon>
        <taxon>Actinomycetes</taxon>
        <taxon>Mycobacteriales</taxon>
        <taxon>Gordoniaceae</taxon>
        <taxon>Gordonia</taxon>
    </lineage>
</organism>
<dbReference type="Pfam" id="PF14011">
    <property type="entry name" value="ESX-1_EspG"/>
    <property type="match status" value="1"/>
</dbReference>
<comment type="similarity">
    <text evidence="2">Belongs to the EspG family.</text>
</comment>
<dbReference type="InterPro" id="IPR025734">
    <property type="entry name" value="EspG"/>
</dbReference>
<dbReference type="KEGG" id="gji:H1R19_17290"/>
<accession>A0A7D7R1R2</accession>
<evidence type="ECO:0000256" key="4">
    <source>
        <dbReference type="ARBA" id="ARBA00023186"/>
    </source>
</evidence>
<evidence type="ECO:0000256" key="3">
    <source>
        <dbReference type="ARBA" id="ARBA00022490"/>
    </source>
</evidence>
<dbReference type="EMBL" id="CP059491">
    <property type="protein sequence ID" value="QMT00632.1"/>
    <property type="molecule type" value="Genomic_DNA"/>
</dbReference>
<reference evidence="6" key="1">
    <citation type="submission" date="2020-07" db="EMBL/GenBank/DDBJ databases">
        <title>novel species isolated from the respiratory tract of Marmot.</title>
        <authorList>
            <person name="Zhang G."/>
        </authorList>
    </citation>
    <scope>NUCLEOTIDE SEQUENCE [LARGE SCALE GENOMIC DNA]</scope>
    <source>
        <strain evidence="6">686</strain>
    </source>
</reference>
<keyword evidence="3" id="KW-0963">Cytoplasm</keyword>
<keyword evidence="4" id="KW-0143">Chaperone</keyword>
<evidence type="ECO:0000313" key="5">
    <source>
        <dbReference type="EMBL" id="QMT00632.1"/>
    </source>
</evidence>
<evidence type="ECO:0000256" key="1">
    <source>
        <dbReference type="ARBA" id="ARBA00004496"/>
    </source>
</evidence>
<keyword evidence="6" id="KW-1185">Reference proteome</keyword>
<evidence type="ECO:0000313" key="6">
    <source>
        <dbReference type="Proteomes" id="UP000515663"/>
    </source>
</evidence>